<accession>A0A8T0NEN5</accession>
<dbReference type="InterPro" id="IPR046342">
    <property type="entry name" value="CBS_dom_sf"/>
</dbReference>
<feature type="binding site" description="in other chain" evidence="13">
    <location>
        <position position="319"/>
    </location>
    <ligand>
        <name>K(+)</name>
        <dbReference type="ChEBI" id="CHEBI:29103"/>
        <note>ligand shared between two tetrameric partners</note>
    </ligand>
</feature>
<dbReference type="GO" id="GO:0005737">
    <property type="term" value="C:cytoplasm"/>
    <property type="evidence" value="ECO:0007669"/>
    <property type="project" value="TreeGrafter"/>
</dbReference>
<organism evidence="16 17">
    <name type="scientific">Panicum virgatum</name>
    <name type="common">Blackwell switchgrass</name>
    <dbReference type="NCBI Taxonomy" id="38727"/>
    <lineage>
        <taxon>Eukaryota</taxon>
        <taxon>Viridiplantae</taxon>
        <taxon>Streptophyta</taxon>
        <taxon>Embryophyta</taxon>
        <taxon>Tracheophyta</taxon>
        <taxon>Spermatophyta</taxon>
        <taxon>Magnoliopsida</taxon>
        <taxon>Liliopsida</taxon>
        <taxon>Poales</taxon>
        <taxon>Poaceae</taxon>
        <taxon>PACMAD clade</taxon>
        <taxon>Panicoideae</taxon>
        <taxon>Panicodae</taxon>
        <taxon>Paniceae</taxon>
        <taxon>Panicinae</taxon>
        <taxon>Panicum</taxon>
        <taxon>Panicum sect. Hiantes</taxon>
    </lineage>
</organism>
<reference evidence="16" key="1">
    <citation type="submission" date="2020-05" db="EMBL/GenBank/DDBJ databases">
        <title>WGS assembly of Panicum virgatum.</title>
        <authorList>
            <person name="Lovell J.T."/>
            <person name="Jenkins J."/>
            <person name="Shu S."/>
            <person name="Juenger T.E."/>
            <person name="Schmutz J."/>
        </authorList>
    </citation>
    <scope>NUCLEOTIDE SEQUENCE</scope>
    <source>
        <strain evidence="16">AP13</strain>
    </source>
</reference>
<evidence type="ECO:0000256" key="6">
    <source>
        <dbReference type="ARBA" id="ARBA00022958"/>
    </source>
</evidence>
<evidence type="ECO:0000313" key="17">
    <source>
        <dbReference type="Proteomes" id="UP000823388"/>
    </source>
</evidence>
<keyword evidence="3" id="KW-0479">Metal-binding</keyword>
<comment type="caution">
    <text evidence="16">The sequence shown here is derived from an EMBL/GenBank/DDBJ whole genome shotgun (WGS) entry which is preliminary data.</text>
</comment>
<dbReference type="InterPro" id="IPR015875">
    <property type="entry name" value="IMP_DH/GMP_Rdtase_CS"/>
</dbReference>
<keyword evidence="4" id="KW-0332">GMP biosynthesis</keyword>
<dbReference type="SUPFAM" id="SSF51412">
    <property type="entry name" value="Inosine monophosphate dehydrogenase (IMPDH)"/>
    <property type="match status" value="1"/>
</dbReference>
<dbReference type="InterPro" id="IPR005990">
    <property type="entry name" value="IMP_DH"/>
</dbReference>
<dbReference type="PROSITE" id="PS00487">
    <property type="entry name" value="IMP_DH_GMP_RED"/>
    <property type="match status" value="1"/>
</dbReference>
<dbReference type="Gene3D" id="3.20.20.70">
    <property type="entry name" value="Aldolase class I"/>
    <property type="match status" value="1"/>
</dbReference>
<keyword evidence="8 12" id="KW-0520">NAD</keyword>
<comment type="cofactor">
    <cofactor evidence="1">
        <name>K(+)</name>
        <dbReference type="ChEBI" id="CHEBI:29103"/>
    </cofactor>
</comment>
<evidence type="ECO:0000256" key="8">
    <source>
        <dbReference type="ARBA" id="ARBA00023027"/>
    </source>
</evidence>
<feature type="binding site" description="in other chain" evidence="13">
    <location>
        <position position="316"/>
    </location>
    <ligand>
        <name>K(+)</name>
        <dbReference type="ChEBI" id="CHEBI:29103"/>
        <note>ligand shared between two tetrameric partners</note>
    </ligand>
</feature>
<dbReference type="GO" id="GO:0003938">
    <property type="term" value="F:IMP dehydrogenase activity"/>
    <property type="evidence" value="ECO:0007669"/>
    <property type="project" value="UniProtKB-EC"/>
</dbReference>
<evidence type="ECO:0000256" key="11">
    <source>
        <dbReference type="ARBA" id="ARBA00056556"/>
    </source>
</evidence>
<sequence length="414" mass="43687">MAASRADLADDGFAAPRLFSQGVSYTYDDVIFLPGYIGFPADAVDLSTRLSRRLPLSIPCVASPMDTVSEAAMAAAMASLGAAAVVHCNTETDAQAAIIRAAKSRRLPFVSSVPFFAPSSAPTLNDFAGNEYAIVTERGDSLSRLVGVAVAADAASREVPAPVSEYMRPAPRSASASFDFEQAATFLADEGLDYAPLVSDDGEVIDLITAKDVERIRSYPKLGKPSLGSDGKFVVAASIGTREDDKRRLEQLVKAGANAIVIDSSQGNSIYQLDMIKYAKMYPEVDLIGGNVVTIAQAQNLIQAGVDGLRVGMGSGSICTTQEVCAVGRGQATAVYKVSSYAKDHNVPVIADGGISNSGHIVKALSLGASTVMMGSFLAGSHEAPGTYEYKVYILYSYSLQFWSRVKVSLLLFV</sequence>
<evidence type="ECO:0000256" key="10">
    <source>
        <dbReference type="ARBA" id="ARBA00048028"/>
    </source>
</evidence>
<dbReference type="PANTHER" id="PTHR11911:SF111">
    <property type="entry name" value="INOSINE-5'-MONOPHOSPHATE DEHYDROGENASE"/>
    <property type="match status" value="1"/>
</dbReference>
<name>A0A8T0NEN5_PANVG</name>
<dbReference type="GO" id="GO:0006183">
    <property type="term" value="P:GTP biosynthetic process"/>
    <property type="evidence" value="ECO:0007669"/>
    <property type="project" value="TreeGrafter"/>
</dbReference>
<protein>
    <recommendedName>
        <fullName evidence="15">CBS domain-containing protein</fullName>
    </recommendedName>
</protein>
<dbReference type="FunFam" id="3.20.20.70:FF:000086">
    <property type="entry name" value="IMP dehydrogenase, putative"/>
    <property type="match status" value="1"/>
</dbReference>
<evidence type="ECO:0000256" key="5">
    <source>
        <dbReference type="ARBA" id="ARBA00022755"/>
    </source>
</evidence>
<dbReference type="PANTHER" id="PTHR11911">
    <property type="entry name" value="INOSINE-5-MONOPHOSPHATE DEHYDROGENASE RELATED"/>
    <property type="match status" value="1"/>
</dbReference>
<evidence type="ECO:0000313" key="16">
    <source>
        <dbReference type="EMBL" id="KAG2545486.1"/>
    </source>
</evidence>
<dbReference type="SUPFAM" id="SSF54631">
    <property type="entry name" value="CBS-domain pair"/>
    <property type="match status" value="1"/>
</dbReference>
<gene>
    <name evidence="16" type="ORF">PVAP13_9KG313842</name>
</gene>
<dbReference type="SMART" id="SM01240">
    <property type="entry name" value="IMPDH"/>
    <property type="match status" value="1"/>
</dbReference>
<dbReference type="EMBL" id="CM029053">
    <property type="protein sequence ID" value="KAG2545486.1"/>
    <property type="molecule type" value="Genomic_DNA"/>
</dbReference>
<evidence type="ECO:0000256" key="12">
    <source>
        <dbReference type="PIRSR" id="PIRSR000130-3"/>
    </source>
</evidence>
<evidence type="ECO:0000256" key="4">
    <source>
        <dbReference type="ARBA" id="ARBA00022749"/>
    </source>
</evidence>
<comment type="similarity">
    <text evidence="2">Belongs to the IMPDH/GMPR family.</text>
</comment>
<dbReference type="InterPro" id="IPR013785">
    <property type="entry name" value="Aldolase_TIM"/>
</dbReference>
<keyword evidence="17" id="KW-1185">Reference proteome</keyword>
<proteinExistence type="inferred from homology"/>
<comment type="function">
    <text evidence="11">Catalyzes the conversion of inosine 5'-phosphate (IMP) to xanthosine 5'-phosphate (XMP), the first committed and rate-limiting step in the de novo synthesis of guanine nucleotides, and therefore plays an important role in the regulation of cell growth.</text>
</comment>
<dbReference type="Pfam" id="PF00571">
    <property type="entry name" value="CBS"/>
    <property type="match status" value="1"/>
</dbReference>
<evidence type="ECO:0000256" key="14">
    <source>
        <dbReference type="PROSITE-ProRule" id="PRU00703"/>
    </source>
</evidence>
<dbReference type="PIRSF" id="PIRSF000130">
    <property type="entry name" value="IMPDH"/>
    <property type="match status" value="1"/>
</dbReference>
<dbReference type="GO" id="GO:0046872">
    <property type="term" value="F:metal ion binding"/>
    <property type="evidence" value="ECO:0007669"/>
    <property type="project" value="UniProtKB-KW"/>
</dbReference>
<feature type="binding site" description="in other chain" evidence="13">
    <location>
        <position position="314"/>
    </location>
    <ligand>
        <name>K(+)</name>
        <dbReference type="ChEBI" id="CHEBI:29103"/>
        <note>ligand shared between two tetrameric partners</note>
    </ligand>
</feature>
<comment type="catalytic activity">
    <reaction evidence="10">
        <text>IMP + NAD(+) + H2O = XMP + NADH + H(+)</text>
        <dbReference type="Rhea" id="RHEA:11708"/>
        <dbReference type="ChEBI" id="CHEBI:15377"/>
        <dbReference type="ChEBI" id="CHEBI:15378"/>
        <dbReference type="ChEBI" id="CHEBI:57464"/>
        <dbReference type="ChEBI" id="CHEBI:57540"/>
        <dbReference type="ChEBI" id="CHEBI:57945"/>
        <dbReference type="ChEBI" id="CHEBI:58053"/>
        <dbReference type="EC" id="1.1.1.205"/>
    </reaction>
</comment>
<evidence type="ECO:0000256" key="7">
    <source>
        <dbReference type="ARBA" id="ARBA00023002"/>
    </source>
</evidence>
<dbReference type="Pfam" id="PF00478">
    <property type="entry name" value="IMPDH"/>
    <property type="match status" value="1"/>
</dbReference>
<keyword evidence="6 13" id="KW-0630">Potassium</keyword>
<evidence type="ECO:0000256" key="3">
    <source>
        <dbReference type="ARBA" id="ARBA00022723"/>
    </source>
</evidence>
<feature type="domain" description="CBS" evidence="15">
    <location>
        <begin position="167"/>
        <end position="226"/>
    </location>
</feature>
<dbReference type="InterPro" id="IPR000644">
    <property type="entry name" value="CBS_dom"/>
</dbReference>
<dbReference type="InterPro" id="IPR001093">
    <property type="entry name" value="IMP_DH_GMPRt"/>
</dbReference>
<dbReference type="PROSITE" id="PS51371">
    <property type="entry name" value="CBS"/>
    <property type="match status" value="1"/>
</dbReference>
<keyword evidence="9 14" id="KW-0129">CBS domain</keyword>
<dbReference type="CDD" id="cd00381">
    <property type="entry name" value="IMPDH"/>
    <property type="match status" value="1"/>
</dbReference>
<keyword evidence="7" id="KW-0560">Oxidoreductase</keyword>
<evidence type="ECO:0000259" key="15">
    <source>
        <dbReference type="PROSITE" id="PS51371"/>
    </source>
</evidence>
<dbReference type="GO" id="GO:0006177">
    <property type="term" value="P:GMP biosynthetic process"/>
    <property type="evidence" value="ECO:0007669"/>
    <property type="project" value="UniProtKB-KW"/>
</dbReference>
<evidence type="ECO:0000256" key="1">
    <source>
        <dbReference type="ARBA" id="ARBA00001958"/>
    </source>
</evidence>
<feature type="binding site" evidence="12">
    <location>
        <begin position="263"/>
        <end position="265"/>
    </location>
    <ligand>
        <name>NAD(+)</name>
        <dbReference type="ChEBI" id="CHEBI:57540"/>
    </ligand>
</feature>
<keyword evidence="5" id="KW-0658">Purine biosynthesis</keyword>
<evidence type="ECO:0000256" key="9">
    <source>
        <dbReference type="ARBA" id="ARBA00023122"/>
    </source>
</evidence>
<dbReference type="Proteomes" id="UP000823388">
    <property type="component" value="Chromosome 9K"/>
</dbReference>
<evidence type="ECO:0000256" key="2">
    <source>
        <dbReference type="ARBA" id="ARBA00005502"/>
    </source>
</evidence>
<dbReference type="AlphaFoldDB" id="A0A8T0NEN5"/>
<evidence type="ECO:0000256" key="13">
    <source>
        <dbReference type="PIRSR" id="PIRSR000130-4"/>
    </source>
</evidence>
<feature type="binding site" evidence="12">
    <location>
        <begin position="312"/>
        <end position="314"/>
    </location>
    <ligand>
        <name>NAD(+)</name>
        <dbReference type="ChEBI" id="CHEBI:57540"/>
    </ligand>
</feature>